<name>A0AAE7E2I2_9VIRU</name>
<protein>
    <submittedName>
        <fullName evidence="1">Uncharacterized protein</fullName>
    </submittedName>
</protein>
<dbReference type="GeneID" id="80539274"/>
<accession>A0AAE7E2I2</accession>
<evidence type="ECO:0000313" key="1">
    <source>
        <dbReference type="EMBL" id="QKE44391.1"/>
    </source>
</evidence>
<evidence type="ECO:0000313" key="2">
    <source>
        <dbReference type="Proteomes" id="UP000830293"/>
    </source>
</evidence>
<reference evidence="1" key="1">
    <citation type="submission" date="2020-04" db="EMBL/GenBank/DDBJ databases">
        <title>A mysterious 80 nm amoeba virus with a near complete 'ORFan genome' challenges the classification of DNA viruses.</title>
        <authorList>
            <person name="Boratto P.V.M."/>
            <person name="Oliveira G.P."/>
            <person name="Machado T.B."/>
            <person name="Andrade A.C.S.P."/>
            <person name="Baudoin J.P."/>
            <person name="Klose T."/>
            <person name="Azza S."/>
            <person name="Decloquement P."/>
            <person name="Chabriere E."/>
            <person name="Colson P."/>
            <person name="Levasseur A."/>
            <person name="La Scola B."/>
            <person name="Abrahao J.S."/>
        </authorList>
    </citation>
    <scope>NUCLEOTIDE SEQUENCE</scope>
    <source>
        <strain evidence="1">BHMG</strain>
    </source>
</reference>
<dbReference type="Proteomes" id="UP000830293">
    <property type="component" value="Segment"/>
</dbReference>
<proteinExistence type="predicted"/>
<dbReference type="EMBL" id="MT293574">
    <property type="protein sequence ID" value="QKE44391.1"/>
    <property type="molecule type" value="Genomic_DNA"/>
</dbReference>
<keyword evidence="2" id="KW-1185">Reference proteome</keyword>
<dbReference type="KEGG" id="vg:80539274"/>
<sequence length="101" mass="11202">MQSDKKKLTPEMEEEIKVAYKAFTEDLNALCKKWQPRLDKDETYLPGIRSIVALSGLADMNAGSVLASVDKAVCQTAERKLIKFMVLKALKEALGSHSDSD</sequence>
<organism evidence="1 2">
    <name type="scientific">Yaravirus sp. 'brasiliensis'</name>
    <dbReference type="NCBI Taxonomy" id="2739681"/>
    <lineage>
        <taxon>Viruses</taxon>
        <taxon>Varidnaviria</taxon>
        <taxon>Bamfordvirae</taxon>
        <taxon>Nucleocytoviricota</taxon>
        <taxon>Mriyaviricetes</taxon>
        <taxon>Yaraviridae</taxon>
        <taxon>Yaravirus</taxon>
        <taxon>Yaravirus brasiliense</taxon>
    </lineage>
</organism>
<dbReference type="RefSeq" id="YP_010800638.1">
    <property type="nucleotide sequence ID" value="NC_076895.1"/>
</dbReference>